<protein>
    <submittedName>
        <fullName evidence="3">Uncharacterized protein</fullName>
    </submittedName>
</protein>
<evidence type="ECO:0000256" key="1">
    <source>
        <dbReference type="SAM" id="MobiDB-lite"/>
    </source>
</evidence>
<keyword evidence="5" id="KW-1185">Reference proteome</keyword>
<dbReference type="EMBL" id="PVHK01000192">
    <property type="protein sequence ID" value="PRH39519.1"/>
    <property type="molecule type" value="Genomic_DNA"/>
</dbReference>
<dbReference type="AlphaFoldDB" id="A0A132E327"/>
<accession>A0A132E327</accession>
<gene>
    <name evidence="3" type="ORF">C6T65_25940</name>
    <name evidence="2" type="ORF">I5589_22870</name>
</gene>
<sequence>MSYVVLVANTGFESRPATLRRRTPSPADAHTDGLRRVRILLAHAAFQFGEQVLELVAIPATASRTGGRPEFAPDTRESIEMRGETTR</sequence>
<reference evidence="3 4" key="1">
    <citation type="submission" date="2018-03" db="EMBL/GenBank/DDBJ databases">
        <authorList>
            <person name="Nguyen K."/>
            <person name="Fouts D."/>
            <person name="Sutton G."/>
        </authorList>
    </citation>
    <scope>NUCLEOTIDE SEQUENCE [LARGE SCALE GENOMIC DNA]</scope>
    <source>
        <strain evidence="3 4">AU3578</strain>
    </source>
</reference>
<dbReference type="EMBL" id="JADVKH010000063">
    <property type="protein sequence ID" value="MBJ9689924.1"/>
    <property type="molecule type" value="Genomic_DNA"/>
</dbReference>
<dbReference type="RefSeq" id="WP_041493726.1">
    <property type="nucleotide sequence ID" value="NZ_BGKC01000009.1"/>
</dbReference>
<reference evidence="2 5" key="2">
    <citation type="submission" date="2020-11" db="EMBL/GenBank/DDBJ databases">
        <title>Enhanced detection system for hospital associated transmission using whole genome sequencing surveillance.</title>
        <authorList>
            <person name="Harrison L.H."/>
            <person name="Van Tyne D."/>
            <person name="Marsh J.W."/>
            <person name="Griffith M.P."/>
            <person name="Snyder D.J."/>
            <person name="Cooper V.S."/>
            <person name="Mustapha M."/>
        </authorList>
    </citation>
    <scope>NUCLEOTIDE SEQUENCE [LARGE SCALE GENOMIC DNA]</scope>
    <source>
        <strain evidence="2 5">BC00020</strain>
    </source>
</reference>
<feature type="region of interest" description="Disordered" evidence="1">
    <location>
        <begin position="63"/>
        <end position="87"/>
    </location>
</feature>
<evidence type="ECO:0000313" key="3">
    <source>
        <dbReference type="EMBL" id="PRH39519.1"/>
    </source>
</evidence>
<proteinExistence type="predicted"/>
<evidence type="ECO:0000313" key="5">
    <source>
        <dbReference type="Proteomes" id="UP000808215"/>
    </source>
</evidence>
<evidence type="ECO:0000313" key="4">
    <source>
        <dbReference type="Proteomes" id="UP000237632"/>
    </source>
</evidence>
<comment type="caution">
    <text evidence="3">The sequence shown here is derived from an EMBL/GenBank/DDBJ whole genome shotgun (WGS) entry which is preliminary data.</text>
</comment>
<dbReference type="Proteomes" id="UP000237632">
    <property type="component" value="Unassembled WGS sequence"/>
</dbReference>
<dbReference type="Proteomes" id="UP000808215">
    <property type="component" value="Unassembled WGS sequence"/>
</dbReference>
<feature type="compositionally biased region" description="Basic and acidic residues" evidence="1">
    <location>
        <begin position="71"/>
        <end position="87"/>
    </location>
</feature>
<organism evidence="3 4">
    <name type="scientific">Burkholderia vietnamiensis</name>
    <dbReference type="NCBI Taxonomy" id="60552"/>
    <lineage>
        <taxon>Bacteria</taxon>
        <taxon>Pseudomonadati</taxon>
        <taxon>Pseudomonadota</taxon>
        <taxon>Betaproteobacteria</taxon>
        <taxon>Burkholderiales</taxon>
        <taxon>Burkholderiaceae</taxon>
        <taxon>Burkholderia</taxon>
        <taxon>Burkholderia cepacia complex</taxon>
    </lineage>
</organism>
<name>A0A132E327_BURVI</name>
<evidence type="ECO:0000313" key="2">
    <source>
        <dbReference type="EMBL" id="MBJ9689924.1"/>
    </source>
</evidence>